<reference evidence="1" key="2">
    <citation type="journal article" date="2020" name="Nat. Commun.">
        <title>Large-scale genome sequencing of mycorrhizal fungi provides insights into the early evolution of symbiotic traits.</title>
        <authorList>
            <person name="Miyauchi S."/>
            <person name="Kiss E."/>
            <person name="Kuo A."/>
            <person name="Drula E."/>
            <person name="Kohler A."/>
            <person name="Sanchez-Garcia M."/>
            <person name="Morin E."/>
            <person name="Andreopoulos B."/>
            <person name="Barry K.W."/>
            <person name="Bonito G."/>
            <person name="Buee M."/>
            <person name="Carver A."/>
            <person name="Chen C."/>
            <person name="Cichocki N."/>
            <person name="Clum A."/>
            <person name="Culley D."/>
            <person name="Crous P.W."/>
            <person name="Fauchery L."/>
            <person name="Girlanda M."/>
            <person name="Hayes R.D."/>
            <person name="Keri Z."/>
            <person name="LaButti K."/>
            <person name="Lipzen A."/>
            <person name="Lombard V."/>
            <person name="Magnuson J."/>
            <person name="Maillard F."/>
            <person name="Murat C."/>
            <person name="Nolan M."/>
            <person name="Ohm R.A."/>
            <person name="Pangilinan J."/>
            <person name="Pereira M.F."/>
            <person name="Perotto S."/>
            <person name="Peter M."/>
            <person name="Pfister S."/>
            <person name="Riley R."/>
            <person name="Sitrit Y."/>
            <person name="Stielow J.B."/>
            <person name="Szollosi G."/>
            <person name="Zifcakova L."/>
            <person name="Stursova M."/>
            <person name="Spatafora J.W."/>
            <person name="Tedersoo L."/>
            <person name="Vaario L.M."/>
            <person name="Yamada A."/>
            <person name="Yan M."/>
            <person name="Wang P."/>
            <person name="Xu J."/>
            <person name="Bruns T."/>
            <person name="Baldrian P."/>
            <person name="Vilgalys R."/>
            <person name="Dunand C."/>
            <person name="Henrissat B."/>
            <person name="Grigoriev I.V."/>
            <person name="Hibbett D."/>
            <person name="Nagy L.G."/>
            <person name="Martin F.M."/>
        </authorList>
    </citation>
    <scope>NUCLEOTIDE SEQUENCE</scope>
    <source>
        <strain evidence="1">BED1</strain>
    </source>
</reference>
<dbReference type="EMBL" id="WHUW01000003">
    <property type="protein sequence ID" value="KAF8449114.1"/>
    <property type="molecule type" value="Genomic_DNA"/>
</dbReference>
<comment type="caution">
    <text evidence="1">The sequence shown here is derived from an EMBL/GenBank/DDBJ whole genome shotgun (WGS) entry which is preliminary data.</text>
</comment>
<dbReference type="AlphaFoldDB" id="A0AAD4GK76"/>
<protein>
    <submittedName>
        <fullName evidence="1">Uncharacterized protein</fullName>
    </submittedName>
</protein>
<proteinExistence type="predicted"/>
<keyword evidence="2" id="KW-1185">Reference proteome</keyword>
<dbReference type="Proteomes" id="UP001194468">
    <property type="component" value="Unassembled WGS sequence"/>
</dbReference>
<name>A0AAD4GK76_BOLED</name>
<reference evidence="1" key="1">
    <citation type="submission" date="2019-10" db="EMBL/GenBank/DDBJ databases">
        <authorList>
            <consortium name="DOE Joint Genome Institute"/>
            <person name="Kuo A."/>
            <person name="Miyauchi S."/>
            <person name="Kiss E."/>
            <person name="Drula E."/>
            <person name="Kohler A."/>
            <person name="Sanchez-Garcia M."/>
            <person name="Andreopoulos B."/>
            <person name="Barry K.W."/>
            <person name="Bonito G."/>
            <person name="Buee M."/>
            <person name="Carver A."/>
            <person name="Chen C."/>
            <person name="Cichocki N."/>
            <person name="Clum A."/>
            <person name="Culley D."/>
            <person name="Crous P.W."/>
            <person name="Fauchery L."/>
            <person name="Girlanda M."/>
            <person name="Hayes R."/>
            <person name="Keri Z."/>
            <person name="LaButti K."/>
            <person name="Lipzen A."/>
            <person name="Lombard V."/>
            <person name="Magnuson J."/>
            <person name="Maillard F."/>
            <person name="Morin E."/>
            <person name="Murat C."/>
            <person name="Nolan M."/>
            <person name="Ohm R."/>
            <person name="Pangilinan J."/>
            <person name="Pereira M."/>
            <person name="Perotto S."/>
            <person name="Peter M."/>
            <person name="Riley R."/>
            <person name="Sitrit Y."/>
            <person name="Stielow B."/>
            <person name="Szollosi G."/>
            <person name="Zifcakova L."/>
            <person name="Stursova M."/>
            <person name="Spatafora J.W."/>
            <person name="Tedersoo L."/>
            <person name="Vaario L.-M."/>
            <person name="Yamada A."/>
            <person name="Yan M."/>
            <person name="Wang P."/>
            <person name="Xu J."/>
            <person name="Bruns T."/>
            <person name="Baldrian P."/>
            <person name="Vilgalys R."/>
            <person name="Henrissat B."/>
            <person name="Grigoriev I.V."/>
            <person name="Hibbett D."/>
            <person name="Nagy L.G."/>
            <person name="Martin F.M."/>
        </authorList>
    </citation>
    <scope>NUCLEOTIDE SEQUENCE</scope>
    <source>
        <strain evidence="1">BED1</strain>
    </source>
</reference>
<evidence type="ECO:0000313" key="1">
    <source>
        <dbReference type="EMBL" id="KAF8449114.1"/>
    </source>
</evidence>
<accession>A0AAD4GK76</accession>
<gene>
    <name evidence="1" type="ORF">L210DRAFT_3500651</name>
</gene>
<sequence length="195" mass="21524">MAADAILAALTRAGISVKESEDDNRAVGWDRRRTERVRVAGRVSRFHKPWISLVSSVSPISGRLLGSTYVHILLEREEARVRSGTGYLVFEKEETDKDIWRLCLLQGSQQGTTVASSHQETLLEYISLFGDNRTQRGGGEGGGDGECARLWRVGEKSGGGRLEVLTRFRRRAEKHWLGFLPEGKPQVLGMGSAGS</sequence>
<organism evidence="1 2">
    <name type="scientific">Boletus edulis BED1</name>
    <dbReference type="NCBI Taxonomy" id="1328754"/>
    <lineage>
        <taxon>Eukaryota</taxon>
        <taxon>Fungi</taxon>
        <taxon>Dikarya</taxon>
        <taxon>Basidiomycota</taxon>
        <taxon>Agaricomycotina</taxon>
        <taxon>Agaricomycetes</taxon>
        <taxon>Agaricomycetidae</taxon>
        <taxon>Boletales</taxon>
        <taxon>Boletineae</taxon>
        <taxon>Boletaceae</taxon>
        <taxon>Boletoideae</taxon>
        <taxon>Boletus</taxon>
    </lineage>
</organism>
<evidence type="ECO:0000313" key="2">
    <source>
        <dbReference type="Proteomes" id="UP001194468"/>
    </source>
</evidence>